<feature type="transmembrane region" description="Helical" evidence="1">
    <location>
        <begin position="167"/>
        <end position="187"/>
    </location>
</feature>
<keyword evidence="3" id="KW-1185">Reference proteome</keyword>
<comment type="caution">
    <text evidence="2">The sequence shown here is derived from an EMBL/GenBank/DDBJ whole genome shotgun (WGS) entry which is preliminary data.</text>
</comment>
<feature type="transmembrane region" description="Helical" evidence="1">
    <location>
        <begin position="14"/>
        <end position="38"/>
    </location>
</feature>
<dbReference type="EMBL" id="JAPWDV010000002">
    <property type="protein sequence ID" value="KAJ6220375.1"/>
    <property type="molecule type" value="Genomic_DNA"/>
</dbReference>
<keyword evidence="1" id="KW-0472">Membrane</keyword>
<feature type="transmembrane region" description="Helical" evidence="1">
    <location>
        <begin position="276"/>
        <end position="296"/>
    </location>
</feature>
<organism evidence="2 3">
    <name type="scientific">Blomia tropicalis</name>
    <name type="common">Mite</name>
    <dbReference type="NCBI Taxonomy" id="40697"/>
    <lineage>
        <taxon>Eukaryota</taxon>
        <taxon>Metazoa</taxon>
        <taxon>Ecdysozoa</taxon>
        <taxon>Arthropoda</taxon>
        <taxon>Chelicerata</taxon>
        <taxon>Arachnida</taxon>
        <taxon>Acari</taxon>
        <taxon>Acariformes</taxon>
        <taxon>Sarcoptiformes</taxon>
        <taxon>Astigmata</taxon>
        <taxon>Glycyphagoidea</taxon>
        <taxon>Echimyopodidae</taxon>
        <taxon>Blomia</taxon>
    </lineage>
</organism>
<sequence>MEYTKVYGHKGPQWLRWLLFLLILCNITAYIIATYYTLKTLDQKIDEIKSREPISARGIFEIPGESEGEQHLDDPEKIHELEERRPKIVMGAVLEVLIDTIDLIDIFISSIWVHLSYSILKLISVGTWTYAQADLGIIQFWFAPISLGILITVIAMEWFEYWRKWGLLVVIVFSEVAWAAILSIRLYQINQELEGMNSEGVDNFDQEKMYDLKYDKKMIVLGTALMMAFGLFGTIMTCLATFWGCLLYGIVLGTGIGLWVTWIVNDKVGLDHLFEVPLVYCVLIFVILILYLYKLWTHNDENEKNNMLVALSHLGGGGSGDDKSTSKKSKKPYLMSSNNMEQTLKSSIEQFRCPFLDDNGVCTILDRFPNNPICNMVHFNDPWYPKASTIPDYVCLAYLIDRCAGPCYGPLDQNVQSCANGMHPTAMQLTDLEAYQIEVINLLEKLVNKKQSEGTNDNTQEFILTDSKVEQAAEMIAQSYSMQLQQ</sequence>
<feature type="transmembrane region" description="Helical" evidence="1">
    <location>
        <begin position="218"/>
        <end position="239"/>
    </location>
</feature>
<accession>A0A9Q0RNB3</accession>
<feature type="transmembrane region" description="Helical" evidence="1">
    <location>
        <begin position="135"/>
        <end position="155"/>
    </location>
</feature>
<reference evidence="2" key="1">
    <citation type="submission" date="2022-12" db="EMBL/GenBank/DDBJ databases">
        <title>Genome assemblies of Blomia tropicalis.</title>
        <authorList>
            <person name="Cui Y."/>
        </authorList>
    </citation>
    <scope>NUCLEOTIDE SEQUENCE</scope>
    <source>
        <tissue evidence="2">Adult mites</tissue>
    </source>
</reference>
<dbReference type="AlphaFoldDB" id="A0A9Q0RNB3"/>
<evidence type="ECO:0000256" key="1">
    <source>
        <dbReference type="SAM" id="Phobius"/>
    </source>
</evidence>
<name>A0A9Q0RNB3_BLOTA</name>
<protein>
    <submittedName>
        <fullName evidence="2">Uncharacterized protein</fullName>
    </submittedName>
</protein>
<dbReference type="Proteomes" id="UP001142055">
    <property type="component" value="Chromosome 2"/>
</dbReference>
<proteinExistence type="predicted"/>
<evidence type="ECO:0000313" key="2">
    <source>
        <dbReference type="EMBL" id="KAJ6220375.1"/>
    </source>
</evidence>
<keyword evidence="1" id="KW-0812">Transmembrane</keyword>
<keyword evidence="1" id="KW-1133">Transmembrane helix</keyword>
<evidence type="ECO:0000313" key="3">
    <source>
        <dbReference type="Proteomes" id="UP001142055"/>
    </source>
</evidence>
<gene>
    <name evidence="2" type="ORF">RDWZM_006187</name>
</gene>
<feature type="transmembrane region" description="Helical" evidence="1">
    <location>
        <begin position="246"/>
        <end position="264"/>
    </location>
</feature>